<dbReference type="PANTHER" id="PTHR10366">
    <property type="entry name" value="NAD DEPENDENT EPIMERASE/DEHYDRATASE"/>
    <property type="match status" value="1"/>
</dbReference>
<dbReference type="CDD" id="cd05227">
    <property type="entry name" value="AR_SDR_e"/>
    <property type="match status" value="1"/>
</dbReference>
<protein>
    <submittedName>
        <fullName evidence="5">Oxidoreductase</fullName>
    </submittedName>
</protein>
<dbReference type="STRING" id="1331196.A0A1B9IWS1"/>
<dbReference type="AlphaFoldDB" id="A0A1B9IWS1"/>
<dbReference type="OrthoDB" id="2735536at2759"/>
<dbReference type="InterPro" id="IPR050425">
    <property type="entry name" value="NAD(P)_dehydrat-like"/>
</dbReference>
<gene>
    <name evidence="5" type="ORF">L486_02660</name>
</gene>
<keyword evidence="1" id="KW-0560">Oxidoreductase</keyword>
<evidence type="ECO:0000256" key="3">
    <source>
        <dbReference type="SAM" id="SignalP"/>
    </source>
</evidence>
<name>A0A1B9IWS1_9TREE</name>
<dbReference type="Pfam" id="PF01370">
    <property type="entry name" value="Epimerase"/>
    <property type="match status" value="1"/>
</dbReference>
<evidence type="ECO:0000259" key="4">
    <source>
        <dbReference type="Pfam" id="PF01370"/>
    </source>
</evidence>
<comment type="similarity">
    <text evidence="2">Belongs to the NAD(P)-dependent epimerase/dehydratase family. Dihydroflavonol-4-reductase subfamily.</text>
</comment>
<evidence type="ECO:0000256" key="2">
    <source>
        <dbReference type="ARBA" id="ARBA00023445"/>
    </source>
</evidence>
<dbReference type="GO" id="GO:0016616">
    <property type="term" value="F:oxidoreductase activity, acting on the CH-OH group of donors, NAD or NADP as acceptor"/>
    <property type="evidence" value="ECO:0007669"/>
    <property type="project" value="TreeGrafter"/>
</dbReference>
<feature type="signal peptide" evidence="3">
    <location>
        <begin position="1"/>
        <end position="18"/>
    </location>
</feature>
<evidence type="ECO:0000313" key="5">
    <source>
        <dbReference type="EMBL" id="OCF59987.1"/>
    </source>
</evidence>
<dbReference type="PANTHER" id="PTHR10366:SF579">
    <property type="entry name" value="3-BETA HYDROXYSTEROID DEHYDROGENASE_ISOMERASE FAMILY PROTEIN (AFU_ORTHOLOGUE AFUA_3G02250)"/>
    <property type="match status" value="1"/>
</dbReference>
<organism evidence="5 6">
    <name type="scientific">Kwoniella mangroviensis CBS 10435</name>
    <dbReference type="NCBI Taxonomy" id="1331196"/>
    <lineage>
        <taxon>Eukaryota</taxon>
        <taxon>Fungi</taxon>
        <taxon>Dikarya</taxon>
        <taxon>Basidiomycota</taxon>
        <taxon>Agaricomycotina</taxon>
        <taxon>Tremellomycetes</taxon>
        <taxon>Tremellales</taxon>
        <taxon>Cryptococcaceae</taxon>
        <taxon>Kwoniella</taxon>
    </lineage>
</organism>
<feature type="chain" id="PRO_5008628938" evidence="3">
    <location>
        <begin position="19"/>
        <end position="359"/>
    </location>
</feature>
<reference evidence="6" key="2">
    <citation type="submission" date="2013-12" db="EMBL/GenBank/DDBJ databases">
        <title>Evolution of pathogenesis and genome organization in the Tremellales.</title>
        <authorList>
            <person name="Cuomo C."/>
            <person name="Litvintseva A."/>
            <person name="Heitman J."/>
            <person name="Chen Y."/>
            <person name="Sun S."/>
            <person name="Springer D."/>
            <person name="Dromer F."/>
            <person name="Young S."/>
            <person name="Zeng Q."/>
            <person name="Chapman S."/>
            <person name="Gujja S."/>
            <person name="Saif S."/>
            <person name="Birren B."/>
        </authorList>
    </citation>
    <scope>NUCLEOTIDE SEQUENCE [LARGE SCALE GENOMIC DNA]</scope>
    <source>
        <strain evidence="6">CBS 10435</strain>
    </source>
</reference>
<sequence length="359" mass="39417">MPTVLLTGISGFLAAHVALNFLEHGWTVRGTLRSPSKKDEILAVPEYKPYVESGKLHLFVTGSLENGDYTEAIKGVDAVVHTASPVEFGDAEYRESHLAPALQGTTSVLEAAAKDPSVKAVVVTGTYGSIGKHTEHPHTQKGLVLDEKDWNPYTLEDMDKLVENGGKSDNPVFPPGVLFYMSSKKEAELAAWKTQEEAKKNGGHDWSLAVINCVMIFGPPIQPLKSLSQGGMSTEVLYALAKGKDVPIAPTLFTHYVDVRDAAEAHYQAVVRNAQGRFITSAGPYDYQEFADIARGQFPEQADRFSTGNPGKYAYIDPGTYTLKNDKIKKEFGIQFRPKEDTVKDAFTKFFELEKKGLN</sequence>
<dbReference type="SUPFAM" id="SSF51735">
    <property type="entry name" value="NAD(P)-binding Rossmann-fold domains"/>
    <property type="match status" value="1"/>
</dbReference>
<accession>A0A1B9IWS1</accession>
<dbReference type="InterPro" id="IPR001509">
    <property type="entry name" value="Epimerase_deHydtase"/>
</dbReference>
<feature type="domain" description="NAD-dependent epimerase/dehydratase" evidence="4">
    <location>
        <begin position="4"/>
        <end position="142"/>
    </location>
</feature>
<evidence type="ECO:0000313" key="6">
    <source>
        <dbReference type="Proteomes" id="UP000092583"/>
    </source>
</evidence>
<dbReference type="Gene3D" id="3.40.50.720">
    <property type="entry name" value="NAD(P)-binding Rossmann-like Domain"/>
    <property type="match status" value="1"/>
</dbReference>
<proteinExistence type="inferred from homology"/>
<keyword evidence="6" id="KW-1185">Reference proteome</keyword>
<dbReference type="Proteomes" id="UP000092583">
    <property type="component" value="Unassembled WGS sequence"/>
</dbReference>
<dbReference type="EMBL" id="KI669460">
    <property type="protein sequence ID" value="OCF59987.1"/>
    <property type="molecule type" value="Genomic_DNA"/>
</dbReference>
<dbReference type="InterPro" id="IPR036291">
    <property type="entry name" value="NAD(P)-bd_dom_sf"/>
</dbReference>
<keyword evidence="3" id="KW-0732">Signal</keyword>
<evidence type="ECO:0000256" key="1">
    <source>
        <dbReference type="ARBA" id="ARBA00023002"/>
    </source>
</evidence>
<reference evidence="5 6" key="1">
    <citation type="submission" date="2013-07" db="EMBL/GenBank/DDBJ databases">
        <title>The Genome Sequence of Kwoniella mangroviensis CBS10435.</title>
        <authorList>
            <consortium name="The Broad Institute Genome Sequencing Platform"/>
            <person name="Cuomo C."/>
            <person name="Litvintseva A."/>
            <person name="Chen Y."/>
            <person name="Heitman J."/>
            <person name="Sun S."/>
            <person name="Springer D."/>
            <person name="Dromer F."/>
            <person name="Young S.K."/>
            <person name="Zeng Q."/>
            <person name="Gargeya S."/>
            <person name="Fitzgerald M."/>
            <person name="Abouelleil A."/>
            <person name="Alvarado L."/>
            <person name="Berlin A.M."/>
            <person name="Chapman S.B."/>
            <person name="Dewar J."/>
            <person name="Goldberg J."/>
            <person name="Griggs A."/>
            <person name="Gujja S."/>
            <person name="Hansen M."/>
            <person name="Howarth C."/>
            <person name="Imamovic A."/>
            <person name="Larimer J."/>
            <person name="McCowan C."/>
            <person name="Murphy C."/>
            <person name="Pearson M."/>
            <person name="Priest M."/>
            <person name="Roberts A."/>
            <person name="Saif S."/>
            <person name="Shea T."/>
            <person name="Sykes S."/>
            <person name="Wortman J."/>
            <person name="Nusbaum C."/>
            <person name="Birren B."/>
        </authorList>
    </citation>
    <scope>NUCLEOTIDE SEQUENCE [LARGE SCALE GENOMIC DNA]</scope>
    <source>
        <strain evidence="5 6">CBS 10435</strain>
    </source>
</reference>